<keyword evidence="4" id="KW-0004">4Fe-4S</keyword>
<gene>
    <name evidence="10" type="primary">nadA</name>
    <name evidence="10" type="ORF">Lgee_1589</name>
</gene>
<dbReference type="GO" id="GO:0046872">
    <property type="term" value="F:metal ion binding"/>
    <property type="evidence" value="ECO:0007669"/>
    <property type="project" value="UniProtKB-KW"/>
</dbReference>
<evidence type="ECO:0000256" key="6">
    <source>
        <dbReference type="ARBA" id="ARBA00022679"/>
    </source>
</evidence>
<comment type="caution">
    <text evidence="10">The sequence shown here is derived from an EMBL/GenBank/DDBJ whole genome shotgun (WGS) entry which is preliminary data.</text>
</comment>
<dbReference type="NCBIfam" id="NF006882">
    <property type="entry name" value="PRK09375.2-3"/>
    <property type="match status" value="1"/>
</dbReference>
<dbReference type="SUPFAM" id="SSF142754">
    <property type="entry name" value="NadA-like"/>
    <property type="match status" value="1"/>
</dbReference>
<dbReference type="InterPro" id="IPR036094">
    <property type="entry name" value="NadA_sf"/>
</dbReference>
<dbReference type="OrthoDB" id="9801204at2"/>
<dbReference type="GO" id="GO:0051539">
    <property type="term" value="F:4 iron, 4 sulfur cluster binding"/>
    <property type="evidence" value="ECO:0007669"/>
    <property type="project" value="UniProtKB-KW"/>
</dbReference>
<dbReference type="EMBL" id="LNYC01000063">
    <property type="protein sequence ID" value="KTC98512.1"/>
    <property type="molecule type" value="Genomic_DNA"/>
</dbReference>
<evidence type="ECO:0000256" key="3">
    <source>
        <dbReference type="ARBA" id="ARBA00012669"/>
    </source>
</evidence>
<dbReference type="Proteomes" id="UP000054785">
    <property type="component" value="Unassembled WGS sequence"/>
</dbReference>
<organism evidence="10 11">
    <name type="scientific">Legionella geestiana</name>
    <dbReference type="NCBI Taxonomy" id="45065"/>
    <lineage>
        <taxon>Bacteria</taxon>
        <taxon>Pseudomonadati</taxon>
        <taxon>Pseudomonadota</taxon>
        <taxon>Gammaproteobacteria</taxon>
        <taxon>Legionellales</taxon>
        <taxon>Legionellaceae</taxon>
        <taxon>Legionella</taxon>
    </lineage>
</organism>
<dbReference type="Gene3D" id="3.40.50.10800">
    <property type="entry name" value="NadA-like"/>
    <property type="match status" value="3"/>
</dbReference>
<keyword evidence="11" id="KW-1185">Reference proteome</keyword>
<keyword evidence="8" id="KW-0408">Iron</keyword>
<dbReference type="RefSeq" id="WP_028385732.1">
    <property type="nucleotide sequence ID" value="NZ_CAAAHN010000006.1"/>
</dbReference>
<evidence type="ECO:0000313" key="10">
    <source>
        <dbReference type="EMBL" id="KTC98512.1"/>
    </source>
</evidence>
<dbReference type="Pfam" id="PF02445">
    <property type="entry name" value="NadA"/>
    <property type="match status" value="1"/>
</dbReference>
<dbReference type="PANTHER" id="PTHR30573">
    <property type="entry name" value="QUINOLINATE SYNTHETASE A"/>
    <property type="match status" value="1"/>
</dbReference>
<keyword evidence="5" id="KW-0662">Pyridine nucleotide biosynthesis</keyword>
<keyword evidence="6" id="KW-0808">Transferase</keyword>
<evidence type="ECO:0000313" key="11">
    <source>
        <dbReference type="Proteomes" id="UP000054785"/>
    </source>
</evidence>
<dbReference type="STRING" id="45065.Lgee_1589"/>
<keyword evidence="9" id="KW-0411">Iron-sulfur</keyword>
<dbReference type="GO" id="GO:0008987">
    <property type="term" value="F:quinolinate synthetase A activity"/>
    <property type="evidence" value="ECO:0007669"/>
    <property type="project" value="InterPro"/>
</dbReference>
<sequence length="450" mass="50146">MFSTDKTYDPEKTRMHITNDMRICQSDYPLDWYQEEFIPYAEAYQALPDRKLSTVVAWMSPYMQKARDHFGDKLLLLAHYYMGGEIVRLIEAFGGQVGDSYQLALMAAHHPEKSVIVESAVHFMAESISILANPGQHVYITNPKSGCTMEMLAKDFMVEPAFMDLNARYGAENILPVCYMNTSGRVKALTGAQGGAVCTSSNVKKIVAWARAKKKKILFIPDRHMGENVAWWLGIEKIAFWPGGTAGAQYSLEAQDADTLRQFDEAEMVMFSSECAVHTHFKASMCAYWKNAGFTTVVHPECRNEVLRVADEAGSTAFIWDFVLHDRAGTRKYAIGTENHLVENMKQHCAPLGIEVVNVADAPLAPNDAGYGCGCATMSRNDPPHLVGLLDLLREGKSMSYNEVLAGDVVNEFTGGRQRLSQIDQQYVVDNAKKALQRMIAITEGNEQLI</sequence>
<evidence type="ECO:0000256" key="2">
    <source>
        <dbReference type="ARBA" id="ARBA00005065"/>
    </source>
</evidence>
<dbReference type="InterPro" id="IPR003473">
    <property type="entry name" value="NadA"/>
</dbReference>
<dbReference type="EC" id="2.5.1.72" evidence="3"/>
<comment type="cofactor">
    <cofactor evidence="1">
        <name>[4Fe-4S] cluster</name>
        <dbReference type="ChEBI" id="CHEBI:49883"/>
    </cofactor>
</comment>
<proteinExistence type="predicted"/>
<dbReference type="AlphaFoldDB" id="A0A0W0TSL8"/>
<name>A0A0W0TSL8_9GAMM</name>
<evidence type="ECO:0000256" key="9">
    <source>
        <dbReference type="ARBA" id="ARBA00023014"/>
    </source>
</evidence>
<evidence type="ECO:0000256" key="7">
    <source>
        <dbReference type="ARBA" id="ARBA00022723"/>
    </source>
</evidence>
<reference evidence="10 11" key="1">
    <citation type="submission" date="2015-11" db="EMBL/GenBank/DDBJ databases">
        <title>Genomic analysis of 38 Legionella species identifies large and diverse effector repertoires.</title>
        <authorList>
            <person name="Burstein D."/>
            <person name="Amaro F."/>
            <person name="Zusman T."/>
            <person name="Lifshitz Z."/>
            <person name="Cohen O."/>
            <person name="Gilbert J.A."/>
            <person name="Pupko T."/>
            <person name="Shuman H.A."/>
            <person name="Segal G."/>
        </authorList>
    </citation>
    <scope>NUCLEOTIDE SEQUENCE [LARGE SCALE GENOMIC DNA]</scope>
    <source>
        <strain evidence="10 11">ATCC 49504</strain>
    </source>
</reference>
<dbReference type="PATRIC" id="fig|45065.4.peg.1725"/>
<evidence type="ECO:0000256" key="8">
    <source>
        <dbReference type="ARBA" id="ARBA00023004"/>
    </source>
</evidence>
<keyword evidence="7" id="KW-0479">Metal-binding</keyword>
<dbReference type="UniPathway" id="UPA00253">
    <property type="reaction ID" value="UER00327"/>
</dbReference>
<evidence type="ECO:0000256" key="5">
    <source>
        <dbReference type="ARBA" id="ARBA00022642"/>
    </source>
</evidence>
<accession>A0A0W0TSL8</accession>
<evidence type="ECO:0000256" key="1">
    <source>
        <dbReference type="ARBA" id="ARBA00001966"/>
    </source>
</evidence>
<dbReference type="GO" id="GO:0034628">
    <property type="term" value="P:'de novo' NAD+ biosynthetic process from L-aspartate"/>
    <property type="evidence" value="ECO:0007669"/>
    <property type="project" value="TreeGrafter"/>
</dbReference>
<comment type="pathway">
    <text evidence="2">Cofactor biosynthesis; NAD(+) biosynthesis; quinolinate from iminoaspartate: step 1/1.</text>
</comment>
<evidence type="ECO:0000256" key="4">
    <source>
        <dbReference type="ARBA" id="ARBA00022485"/>
    </source>
</evidence>
<dbReference type="PANTHER" id="PTHR30573:SF0">
    <property type="entry name" value="QUINOLINATE SYNTHASE, CHLOROPLASTIC"/>
    <property type="match status" value="1"/>
</dbReference>
<protein>
    <recommendedName>
        <fullName evidence="3">quinolinate synthase</fullName>
        <ecNumber evidence="3">2.5.1.72</ecNumber>
    </recommendedName>
</protein>
<dbReference type="GO" id="GO:0005829">
    <property type="term" value="C:cytosol"/>
    <property type="evidence" value="ECO:0007669"/>
    <property type="project" value="TreeGrafter"/>
</dbReference>